<organism evidence="1 2">
    <name type="scientific">Cucumis melo var. makuwa</name>
    <name type="common">Oriental melon</name>
    <dbReference type="NCBI Taxonomy" id="1194695"/>
    <lineage>
        <taxon>Eukaryota</taxon>
        <taxon>Viridiplantae</taxon>
        <taxon>Streptophyta</taxon>
        <taxon>Embryophyta</taxon>
        <taxon>Tracheophyta</taxon>
        <taxon>Spermatophyta</taxon>
        <taxon>Magnoliopsida</taxon>
        <taxon>eudicotyledons</taxon>
        <taxon>Gunneridae</taxon>
        <taxon>Pentapetalae</taxon>
        <taxon>rosids</taxon>
        <taxon>fabids</taxon>
        <taxon>Cucurbitales</taxon>
        <taxon>Cucurbitaceae</taxon>
        <taxon>Benincaseae</taxon>
        <taxon>Cucumis</taxon>
    </lineage>
</organism>
<dbReference type="AlphaFoldDB" id="A0A5D3CVB2"/>
<name>A0A5D3CVB2_CUCMM</name>
<dbReference type="Proteomes" id="UP000321947">
    <property type="component" value="Unassembled WGS sequence"/>
</dbReference>
<dbReference type="EMBL" id="SSTD01008459">
    <property type="protein sequence ID" value="TYK15857.1"/>
    <property type="molecule type" value="Genomic_DNA"/>
</dbReference>
<evidence type="ECO:0000313" key="1">
    <source>
        <dbReference type="EMBL" id="TYK15857.1"/>
    </source>
</evidence>
<dbReference type="InterPro" id="IPR043502">
    <property type="entry name" value="DNA/RNA_pol_sf"/>
</dbReference>
<dbReference type="SUPFAM" id="SSF56672">
    <property type="entry name" value="DNA/RNA polymerases"/>
    <property type="match status" value="1"/>
</dbReference>
<evidence type="ECO:0000313" key="2">
    <source>
        <dbReference type="Proteomes" id="UP000321947"/>
    </source>
</evidence>
<accession>A0A5D3CVB2</accession>
<reference evidence="1 2" key="1">
    <citation type="submission" date="2019-08" db="EMBL/GenBank/DDBJ databases">
        <title>Draft genome sequences of two oriental melons (Cucumis melo L. var makuwa).</title>
        <authorList>
            <person name="Kwon S.-Y."/>
        </authorList>
    </citation>
    <scope>NUCLEOTIDE SEQUENCE [LARGE SCALE GENOMIC DNA]</scope>
    <source>
        <strain evidence="2">cv. Chang Bougi</strain>
        <tissue evidence="1">Leaf</tissue>
    </source>
</reference>
<gene>
    <name evidence="1" type="ORF">E5676_scaffold637G00340</name>
</gene>
<comment type="caution">
    <text evidence="1">The sequence shown here is derived from an EMBL/GenBank/DDBJ whole genome shotgun (WGS) entry which is preliminary data.</text>
</comment>
<protein>
    <submittedName>
        <fullName evidence="1">Ty3-gypsy retrotransposon protein</fullName>
    </submittedName>
</protein>
<sequence>MLQDNKEYVKFSVCEFWRREVTLLGHVVTTEGVLVDFQGAEVIGSEEITCFHAYFTLLIPDVVFETYYDTSELGCALMRKGKVIAYDSKRSKKHKCNYATHDVGATVVLAVKI</sequence>
<proteinExistence type="predicted"/>